<dbReference type="CDD" id="cd00751">
    <property type="entry name" value="thiolase"/>
    <property type="match status" value="1"/>
</dbReference>
<dbReference type="PANTHER" id="PTHR43365:SF1">
    <property type="entry name" value="ACETYL-COA C-ACYLTRANSFERASE"/>
    <property type="match status" value="1"/>
</dbReference>
<dbReference type="EMBL" id="CP127294">
    <property type="protein sequence ID" value="WIX76326.1"/>
    <property type="molecule type" value="Genomic_DNA"/>
</dbReference>
<dbReference type="Gene3D" id="3.40.47.10">
    <property type="match status" value="2"/>
</dbReference>
<keyword evidence="3 5" id="KW-0012">Acyltransferase</keyword>
<dbReference type="Pfam" id="PF02803">
    <property type="entry name" value="Thiolase_C"/>
    <property type="match status" value="1"/>
</dbReference>
<keyword evidence="2 5" id="KW-0808">Transferase</keyword>
<dbReference type="KEGG" id="acab:QRX50_33330"/>
<evidence type="ECO:0000313" key="8">
    <source>
        <dbReference type="EMBL" id="WIX76326.1"/>
    </source>
</evidence>
<feature type="active site" description="Acyl-thioester intermediate" evidence="4">
    <location>
        <position position="91"/>
    </location>
</feature>
<dbReference type="PROSITE" id="PS00737">
    <property type="entry name" value="THIOLASE_2"/>
    <property type="match status" value="1"/>
</dbReference>
<dbReference type="InterPro" id="IPR020613">
    <property type="entry name" value="Thiolase_CS"/>
</dbReference>
<dbReference type="EC" id="2.3.1.-" evidence="8"/>
<dbReference type="AlphaFoldDB" id="A0A9Y2IC81"/>
<evidence type="ECO:0000256" key="5">
    <source>
        <dbReference type="RuleBase" id="RU003557"/>
    </source>
</evidence>
<dbReference type="InterPro" id="IPR020617">
    <property type="entry name" value="Thiolase_C"/>
</dbReference>
<dbReference type="PIRSF" id="PIRSF000429">
    <property type="entry name" value="Ac-CoA_Ac_transf"/>
    <property type="match status" value="1"/>
</dbReference>
<keyword evidence="9" id="KW-1185">Reference proteome</keyword>
<accession>A0A9Y2IC81</accession>
<sequence length="397" mass="41228">MRDAVIVDAVRTPIGKGKPTGRLAGVHPVDLHAHAIRSLVERTGIDPALIDDVISGAVGQIGEQSMNTARWAALAAGLPESVPAVTVDRQCGSSQQAIHFAAQGVLSGAYDIAIASGIESMGRVPMGSQMAGKDPFGAGVAARYPEGLVPQGISAELIAANWGFSREQLDAYSAESHRRAAQAWADGKFAGEVAALKAPGPDGTLVDVTTDESVRPGTTPEVLAGLKPAFKADLWSERFPQIDWRVTAGNSSPINDGASAVLITGSDTAKKLGLEPRARLHSFSVVGDDPLYMLTGVIPATRKVLDRAGLKLSDIDAFEVNEAFASVVLAWQAELGADLDKVNINGGAISIGHPLGASGGRLMTTLLSVLEQTGGRYGLQTMCEAGGLANATIIERL</sequence>
<feature type="domain" description="Thiolase C-terminal" evidence="7">
    <location>
        <begin position="275"/>
        <end position="396"/>
    </location>
</feature>
<evidence type="ECO:0000256" key="3">
    <source>
        <dbReference type="ARBA" id="ARBA00023315"/>
    </source>
</evidence>
<evidence type="ECO:0000256" key="2">
    <source>
        <dbReference type="ARBA" id="ARBA00022679"/>
    </source>
</evidence>
<evidence type="ECO:0000313" key="9">
    <source>
        <dbReference type="Proteomes" id="UP001236014"/>
    </source>
</evidence>
<evidence type="ECO:0000259" key="7">
    <source>
        <dbReference type="Pfam" id="PF02803"/>
    </source>
</evidence>
<gene>
    <name evidence="8" type="ORF">QRX50_33330</name>
</gene>
<feature type="domain" description="Thiolase N-terminal" evidence="6">
    <location>
        <begin position="5"/>
        <end position="264"/>
    </location>
</feature>
<protein>
    <submittedName>
        <fullName evidence="8">Thiolase family protein</fullName>
        <ecNumber evidence="8">2.3.1.-</ecNumber>
    </submittedName>
</protein>
<dbReference type="InterPro" id="IPR002155">
    <property type="entry name" value="Thiolase"/>
</dbReference>
<reference evidence="8 9" key="1">
    <citation type="submission" date="2023-06" db="EMBL/GenBank/DDBJ databases">
        <authorList>
            <person name="Oyuntsetseg B."/>
            <person name="Kim S.B."/>
        </authorList>
    </citation>
    <scope>NUCLEOTIDE SEQUENCE [LARGE SCALE GENOMIC DNA]</scope>
    <source>
        <strain evidence="8 9">2-15</strain>
    </source>
</reference>
<dbReference type="InterPro" id="IPR020616">
    <property type="entry name" value="Thiolase_N"/>
</dbReference>
<evidence type="ECO:0000259" key="6">
    <source>
        <dbReference type="Pfam" id="PF00108"/>
    </source>
</evidence>
<dbReference type="RefSeq" id="WP_285967075.1">
    <property type="nucleotide sequence ID" value="NZ_CP127294.1"/>
</dbReference>
<evidence type="ECO:0000256" key="4">
    <source>
        <dbReference type="PIRSR" id="PIRSR000429-1"/>
    </source>
</evidence>
<name>A0A9Y2IC81_9PSEU</name>
<dbReference type="Proteomes" id="UP001236014">
    <property type="component" value="Chromosome"/>
</dbReference>
<feature type="active site" description="Proton acceptor" evidence="4">
    <location>
        <position position="383"/>
    </location>
</feature>
<dbReference type="SUPFAM" id="SSF53901">
    <property type="entry name" value="Thiolase-like"/>
    <property type="match status" value="2"/>
</dbReference>
<dbReference type="PANTHER" id="PTHR43365">
    <property type="entry name" value="BLR7806 PROTEIN"/>
    <property type="match status" value="1"/>
</dbReference>
<dbReference type="InterPro" id="IPR016039">
    <property type="entry name" value="Thiolase-like"/>
</dbReference>
<comment type="similarity">
    <text evidence="1 5">Belongs to the thiolase-like superfamily. Thiolase family.</text>
</comment>
<feature type="active site" description="Proton acceptor" evidence="4">
    <location>
        <position position="353"/>
    </location>
</feature>
<dbReference type="Pfam" id="PF00108">
    <property type="entry name" value="Thiolase_N"/>
    <property type="match status" value="1"/>
</dbReference>
<organism evidence="8 9">
    <name type="scientific">Amycolatopsis carbonis</name>
    <dbReference type="NCBI Taxonomy" id="715471"/>
    <lineage>
        <taxon>Bacteria</taxon>
        <taxon>Bacillati</taxon>
        <taxon>Actinomycetota</taxon>
        <taxon>Actinomycetes</taxon>
        <taxon>Pseudonocardiales</taxon>
        <taxon>Pseudonocardiaceae</taxon>
        <taxon>Amycolatopsis</taxon>
    </lineage>
</organism>
<dbReference type="NCBIfam" id="TIGR01930">
    <property type="entry name" value="AcCoA-C-Actrans"/>
    <property type="match status" value="1"/>
</dbReference>
<dbReference type="GO" id="GO:0016747">
    <property type="term" value="F:acyltransferase activity, transferring groups other than amino-acyl groups"/>
    <property type="evidence" value="ECO:0007669"/>
    <property type="project" value="InterPro"/>
</dbReference>
<proteinExistence type="inferred from homology"/>
<evidence type="ECO:0000256" key="1">
    <source>
        <dbReference type="ARBA" id="ARBA00010982"/>
    </source>
</evidence>